<protein>
    <submittedName>
        <fullName evidence="4">Aliphatic nitrilase</fullName>
    </submittedName>
</protein>
<proteinExistence type="inferred from homology"/>
<evidence type="ECO:0000313" key="4">
    <source>
        <dbReference type="EMBL" id="TCJ94378.1"/>
    </source>
</evidence>
<dbReference type="RefSeq" id="WP_067448168.1">
    <property type="nucleotide sequence ID" value="NZ_SMFR01000004.1"/>
</dbReference>
<organism evidence="4 5">
    <name type="scientific">Nocardia alba</name>
    <dbReference type="NCBI Taxonomy" id="225051"/>
    <lineage>
        <taxon>Bacteria</taxon>
        <taxon>Bacillati</taxon>
        <taxon>Actinomycetota</taxon>
        <taxon>Actinomycetes</taxon>
        <taxon>Mycobacteriales</taxon>
        <taxon>Nocardiaceae</taxon>
        <taxon>Nocardia</taxon>
    </lineage>
</organism>
<comment type="caution">
    <text evidence="4">The sequence shown here is derived from an EMBL/GenBank/DDBJ whole genome shotgun (WGS) entry which is preliminary data.</text>
</comment>
<feature type="domain" description="CN hydrolase" evidence="3">
    <location>
        <begin position="4"/>
        <end position="276"/>
    </location>
</feature>
<accession>A0A4R1FQ53</accession>
<keyword evidence="2" id="KW-0378">Hydrolase</keyword>
<dbReference type="InterPro" id="IPR003010">
    <property type="entry name" value="C-N_Hydrolase"/>
</dbReference>
<sequence length="316" mass="33996">MSRVRVAAVQAEPKWLNLSAGVEQTIEYVESAERGGAQVLAFPETFLPGFPWWMWLNSVDWGEEFLARYLANALTADGPELRAIAYAARRTGVHVSIGIAERAGHEVFMSQALIDADGTVTIARKAEPTGLERTVFNAASGGEPLVRDTVHGRIGVLGGADHLRADLRARMHEQREQIHVAAWSGFTVYYGEGKEWGPDLNTAASVRYAMDGSTYVVAPVAVVPVAGWEVVDARMPERRLLRGGGGVSRIFGPGGLELAAPLAEGQEGLLYADLDLGRGVRPVVAPAPRGERSQSLRVPSGRVVRREPVRVGLAGS</sequence>
<evidence type="ECO:0000256" key="2">
    <source>
        <dbReference type="ARBA" id="ARBA00022801"/>
    </source>
</evidence>
<dbReference type="STRING" id="1210063.GCA_001612665_01751"/>
<dbReference type="PANTHER" id="PTHR46044:SF14">
    <property type="entry name" value="ARYLACETONITRILASE"/>
    <property type="match status" value="1"/>
</dbReference>
<dbReference type="InterPro" id="IPR044149">
    <property type="entry name" value="Nitrilases_CHs"/>
</dbReference>
<dbReference type="Gene3D" id="3.60.110.10">
    <property type="entry name" value="Carbon-nitrogen hydrolase"/>
    <property type="match status" value="1"/>
</dbReference>
<dbReference type="Pfam" id="PF00795">
    <property type="entry name" value="CN_hydrolase"/>
    <property type="match status" value="1"/>
</dbReference>
<reference evidence="4 5" key="1">
    <citation type="submission" date="2019-03" db="EMBL/GenBank/DDBJ databases">
        <title>Genomic Encyclopedia of Type Strains, Phase IV (KMG-IV): sequencing the most valuable type-strain genomes for metagenomic binning, comparative biology and taxonomic classification.</title>
        <authorList>
            <person name="Goeker M."/>
        </authorList>
    </citation>
    <scope>NUCLEOTIDE SEQUENCE [LARGE SCALE GENOMIC DNA]</scope>
    <source>
        <strain evidence="4 5">DSM 44684</strain>
    </source>
</reference>
<evidence type="ECO:0000256" key="1">
    <source>
        <dbReference type="ARBA" id="ARBA00008129"/>
    </source>
</evidence>
<dbReference type="PROSITE" id="PS50263">
    <property type="entry name" value="CN_HYDROLASE"/>
    <property type="match status" value="1"/>
</dbReference>
<name>A0A4R1FQ53_9NOCA</name>
<gene>
    <name evidence="4" type="ORF">DFR71_4977</name>
</gene>
<dbReference type="GO" id="GO:0016787">
    <property type="term" value="F:hydrolase activity"/>
    <property type="evidence" value="ECO:0007669"/>
    <property type="project" value="UniProtKB-KW"/>
</dbReference>
<dbReference type="SUPFAM" id="SSF56317">
    <property type="entry name" value="Carbon-nitrogen hydrolase"/>
    <property type="match status" value="1"/>
</dbReference>
<dbReference type="OrthoDB" id="9811121at2"/>
<dbReference type="PANTHER" id="PTHR46044">
    <property type="entry name" value="NITRILASE"/>
    <property type="match status" value="1"/>
</dbReference>
<dbReference type="AlphaFoldDB" id="A0A4R1FQ53"/>
<dbReference type="Proteomes" id="UP000294856">
    <property type="component" value="Unassembled WGS sequence"/>
</dbReference>
<evidence type="ECO:0000259" key="3">
    <source>
        <dbReference type="PROSITE" id="PS50263"/>
    </source>
</evidence>
<dbReference type="InterPro" id="IPR036526">
    <property type="entry name" value="C-N_Hydrolase_sf"/>
</dbReference>
<keyword evidence="5" id="KW-1185">Reference proteome</keyword>
<dbReference type="EMBL" id="SMFR01000004">
    <property type="protein sequence ID" value="TCJ94378.1"/>
    <property type="molecule type" value="Genomic_DNA"/>
</dbReference>
<evidence type="ECO:0000313" key="5">
    <source>
        <dbReference type="Proteomes" id="UP000294856"/>
    </source>
</evidence>
<comment type="similarity">
    <text evidence="1">Belongs to the carbon-nitrogen hydrolase superfamily. Nitrilase family.</text>
</comment>